<dbReference type="GO" id="GO:0005524">
    <property type="term" value="F:ATP binding"/>
    <property type="evidence" value="ECO:0007669"/>
    <property type="project" value="InterPro"/>
</dbReference>
<dbReference type="GeneID" id="82150270"/>
<dbReference type="PROSITE" id="PS50011">
    <property type="entry name" value="PROTEIN_KINASE_DOM"/>
    <property type="match status" value="1"/>
</dbReference>
<comment type="caution">
    <text evidence="2">The sequence shown here is derived from an EMBL/GenBank/DDBJ whole genome shotgun (WGS) entry which is preliminary data.</text>
</comment>
<gene>
    <name evidence="2" type="ORF">EZ315_10770</name>
</gene>
<dbReference type="SUPFAM" id="SSF56112">
    <property type="entry name" value="Protein kinase-like (PK-like)"/>
    <property type="match status" value="1"/>
</dbReference>
<dbReference type="InterPro" id="IPR000719">
    <property type="entry name" value="Prot_kinase_dom"/>
</dbReference>
<evidence type="ECO:0000259" key="1">
    <source>
        <dbReference type="PROSITE" id="PS50011"/>
    </source>
</evidence>
<dbReference type="GO" id="GO:0004672">
    <property type="term" value="F:protein kinase activity"/>
    <property type="evidence" value="ECO:0007669"/>
    <property type="project" value="InterPro"/>
</dbReference>
<sequence length="346" mass="39445">MVSEKSLAPGTVIKGVKHSYRVVGVLRSDGQGFTYKTVVSVCRSGSVVEVPVVVREQMMVRCSSRGADGMTVITPDDIAPTVNSCLEAFIRACRERINLSRGCPWIINVIETFHANNTYYYVVEYLDGDTLEEYVRDMGGRLTFEQTRKVLSPIFDAVIALHNHRAVHADIHPRHVRFVKREREKIPVLFSLYATMHFSDRGVMRWDLPPMTCEEGFAPPEQYNAIDHFCPQIDIYALASMVVFCLSGNILPDSRKLTEEMVRETLPPTIPETIVSALLNALYPDQSVRTSTVPKFREELGAFQRSALSQARTLIDEMSQDKKTPRWLKYLRRFCAKSRIFRKFVN</sequence>
<protein>
    <recommendedName>
        <fullName evidence="1">Protein kinase domain-containing protein</fullName>
    </recommendedName>
</protein>
<evidence type="ECO:0000313" key="3">
    <source>
        <dbReference type="Proteomes" id="UP000297635"/>
    </source>
</evidence>
<evidence type="ECO:0000313" key="2">
    <source>
        <dbReference type="EMBL" id="TGG36344.1"/>
    </source>
</evidence>
<proteinExistence type="predicted"/>
<dbReference type="RefSeq" id="WP_135472083.1">
    <property type="nucleotide sequence ID" value="NZ_CASJDB010000018.1"/>
</dbReference>
<accession>A0A4Z0V0X0</accession>
<dbReference type="Proteomes" id="UP000297635">
    <property type="component" value="Unassembled WGS sequence"/>
</dbReference>
<dbReference type="PANTHER" id="PTHR24347">
    <property type="entry name" value="SERINE/THREONINE-PROTEIN KINASE"/>
    <property type="match status" value="1"/>
</dbReference>
<name>A0A4Z0V0X0_9BACT</name>
<dbReference type="AlphaFoldDB" id="A0A4Z0V0X0"/>
<reference evidence="2 3" key="1">
    <citation type="submission" date="2019-02" db="EMBL/GenBank/DDBJ databases">
        <title>Isolation and identification of novel species under the genus Muribaculum.</title>
        <authorList>
            <person name="Miyake S."/>
            <person name="Ding Y."/>
            <person name="Low A."/>
            <person name="Soh M."/>
            <person name="Seedorf H."/>
        </authorList>
    </citation>
    <scope>NUCLEOTIDE SEQUENCE [LARGE SCALE GENOMIC DNA]</scope>
    <source>
        <strain evidence="2 3">TLL-A3</strain>
    </source>
</reference>
<organism evidence="2 3">
    <name type="scientific">Duncaniella freteri</name>
    <dbReference type="NCBI Taxonomy" id="2530391"/>
    <lineage>
        <taxon>Bacteria</taxon>
        <taxon>Pseudomonadati</taxon>
        <taxon>Bacteroidota</taxon>
        <taxon>Bacteroidia</taxon>
        <taxon>Bacteroidales</taxon>
        <taxon>Muribaculaceae</taxon>
        <taxon>Duncaniella</taxon>
    </lineage>
</organism>
<dbReference type="InterPro" id="IPR011009">
    <property type="entry name" value="Kinase-like_dom_sf"/>
</dbReference>
<feature type="domain" description="Protein kinase" evidence="1">
    <location>
        <begin position="20"/>
        <end position="303"/>
    </location>
</feature>
<dbReference type="EMBL" id="SJSA01000002">
    <property type="protein sequence ID" value="TGG36344.1"/>
    <property type="molecule type" value="Genomic_DNA"/>
</dbReference>
<dbReference type="Pfam" id="PF00069">
    <property type="entry name" value="Pkinase"/>
    <property type="match status" value="1"/>
</dbReference>
<keyword evidence="3" id="KW-1185">Reference proteome</keyword>
<dbReference type="SMART" id="SM00220">
    <property type="entry name" value="S_TKc"/>
    <property type="match status" value="1"/>
</dbReference>
<dbReference type="Gene3D" id="1.10.510.10">
    <property type="entry name" value="Transferase(Phosphotransferase) domain 1"/>
    <property type="match status" value="1"/>
</dbReference>